<dbReference type="AlphaFoldDB" id="A0AAV7V327"/>
<reference evidence="2" key="1">
    <citation type="journal article" date="2022" name="bioRxiv">
        <title>Sequencing and chromosome-scale assembly of the giantPleurodeles waltlgenome.</title>
        <authorList>
            <person name="Brown T."/>
            <person name="Elewa A."/>
            <person name="Iarovenko S."/>
            <person name="Subramanian E."/>
            <person name="Araus A.J."/>
            <person name="Petzold A."/>
            <person name="Susuki M."/>
            <person name="Suzuki K.-i.T."/>
            <person name="Hayashi T."/>
            <person name="Toyoda A."/>
            <person name="Oliveira C."/>
            <person name="Osipova E."/>
            <person name="Leigh N.D."/>
            <person name="Simon A."/>
            <person name="Yun M.H."/>
        </authorList>
    </citation>
    <scope>NUCLEOTIDE SEQUENCE</scope>
    <source>
        <strain evidence="2">20211129_DDA</strain>
        <tissue evidence="2">Liver</tissue>
    </source>
</reference>
<organism evidence="2 3">
    <name type="scientific">Pleurodeles waltl</name>
    <name type="common">Iberian ribbed newt</name>
    <dbReference type="NCBI Taxonomy" id="8319"/>
    <lineage>
        <taxon>Eukaryota</taxon>
        <taxon>Metazoa</taxon>
        <taxon>Chordata</taxon>
        <taxon>Craniata</taxon>
        <taxon>Vertebrata</taxon>
        <taxon>Euteleostomi</taxon>
        <taxon>Amphibia</taxon>
        <taxon>Batrachia</taxon>
        <taxon>Caudata</taxon>
        <taxon>Salamandroidea</taxon>
        <taxon>Salamandridae</taxon>
        <taxon>Pleurodelinae</taxon>
        <taxon>Pleurodeles</taxon>
    </lineage>
</organism>
<dbReference type="Proteomes" id="UP001066276">
    <property type="component" value="Chromosome 2_2"/>
</dbReference>
<dbReference type="EMBL" id="JANPWB010000004">
    <property type="protein sequence ID" value="KAJ1195181.1"/>
    <property type="molecule type" value="Genomic_DNA"/>
</dbReference>
<accession>A0AAV7V327</accession>
<feature type="region of interest" description="Disordered" evidence="1">
    <location>
        <begin position="25"/>
        <end position="80"/>
    </location>
</feature>
<protein>
    <submittedName>
        <fullName evidence="2">Uncharacterized protein</fullName>
    </submittedName>
</protein>
<keyword evidence="3" id="KW-1185">Reference proteome</keyword>
<evidence type="ECO:0000313" key="2">
    <source>
        <dbReference type="EMBL" id="KAJ1195181.1"/>
    </source>
</evidence>
<feature type="compositionally biased region" description="Low complexity" evidence="1">
    <location>
        <begin position="50"/>
        <end position="60"/>
    </location>
</feature>
<comment type="caution">
    <text evidence="2">The sequence shown here is derived from an EMBL/GenBank/DDBJ whole genome shotgun (WGS) entry which is preliminary data.</text>
</comment>
<evidence type="ECO:0000313" key="3">
    <source>
        <dbReference type="Proteomes" id="UP001066276"/>
    </source>
</evidence>
<feature type="compositionally biased region" description="Basic and acidic residues" evidence="1">
    <location>
        <begin position="63"/>
        <end position="74"/>
    </location>
</feature>
<name>A0AAV7V327_PLEWA</name>
<sequence length="80" mass="9246">MKESEKRRGWGGLVQTVEAWSTHMNTGGAVRDLTTPRRTDRKRRLPRSGSILRQLRSPQSSRRRVEQWREKEDQAGALCG</sequence>
<proteinExistence type="predicted"/>
<gene>
    <name evidence="2" type="ORF">NDU88_004462</name>
</gene>
<evidence type="ECO:0000256" key="1">
    <source>
        <dbReference type="SAM" id="MobiDB-lite"/>
    </source>
</evidence>